<dbReference type="WBParaSite" id="L893_g6015.t1">
    <property type="protein sequence ID" value="L893_g6015.t1"/>
    <property type="gene ID" value="L893_g6015"/>
</dbReference>
<evidence type="ECO:0000313" key="1">
    <source>
        <dbReference type="Proteomes" id="UP000095287"/>
    </source>
</evidence>
<keyword evidence="1" id="KW-1185">Reference proteome</keyword>
<name>A0A1I8AHJ6_9BILA</name>
<protein>
    <submittedName>
        <fullName evidence="2">PPM-type phosphatase domain-containing protein</fullName>
    </submittedName>
</protein>
<proteinExistence type="predicted"/>
<dbReference type="AlphaFoldDB" id="A0A1I8AHJ6"/>
<reference evidence="2" key="1">
    <citation type="submission" date="2016-11" db="UniProtKB">
        <authorList>
            <consortium name="WormBaseParasite"/>
        </authorList>
    </citation>
    <scope>IDENTIFICATION</scope>
</reference>
<accession>A0A1I8AHJ6</accession>
<dbReference type="Proteomes" id="UP000095287">
    <property type="component" value="Unplaced"/>
</dbReference>
<sequence length="104" mass="11373">MSHSDHSAQLDISYSVRPFSAARRKYTTLPAVVVVVDHSPPPLVVGMNDKLRSLSLEARLHGNENKHIGSVGICGLRCLEDEAKERRGATGTCKVHDVKVDLDL</sequence>
<organism evidence="1 2">
    <name type="scientific">Steinernema glaseri</name>
    <dbReference type="NCBI Taxonomy" id="37863"/>
    <lineage>
        <taxon>Eukaryota</taxon>
        <taxon>Metazoa</taxon>
        <taxon>Ecdysozoa</taxon>
        <taxon>Nematoda</taxon>
        <taxon>Chromadorea</taxon>
        <taxon>Rhabditida</taxon>
        <taxon>Tylenchina</taxon>
        <taxon>Panagrolaimomorpha</taxon>
        <taxon>Strongyloidoidea</taxon>
        <taxon>Steinernematidae</taxon>
        <taxon>Steinernema</taxon>
    </lineage>
</organism>
<evidence type="ECO:0000313" key="2">
    <source>
        <dbReference type="WBParaSite" id="L893_g6015.t1"/>
    </source>
</evidence>